<name>A0A6I6H2D6_VARPD</name>
<dbReference type="PANTHER" id="PTHR42977:SF1">
    <property type="entry name" value="BLR6576 PROTEIN"/>
    <property type="match status" value="1"/>
</dbReference>
<dbReference type="RefSeq" id="WP_157612178.1">
    <property type="nucleotide sequence ID" value="NZ_CP046622.1"/>
</dbReference>
<dbReference type="InterPro" id="IPR051340">
    <property type="entry name" value="Haloalkane_dehalogenase"/>
</dbReference>
<dbReference type="SUPFAM" id="SSF53474">
    <property type="entry name" value="alpha/beta-Hydrolases"/>
    <property type="match status" value="1"/>
</dbReference>
<accession>A0A6I6H2D6</accession>
<evidence type="ECO:0000313" key="2">
    <source>
        <dbReference type="EMBL" id="QGW80972.1"/>
    </source>
</evidence>
<sequence length="290" mass="32515">MKADPARRESFDIDGCRISAVVGGNRSHPAVLLLHGFPSSSRTFRNIIPRLSETCFVIAPDLPGSGESDLVPDATFARFADLIEGLLEKLGIANAYLYLHDFGAPVALELAMRHPHRVLGLIVQNANAHRTGMGPQWRGTIDYWSAPSKENEQAATAHLTFEGVRAEYVGGIPDDIASRISADNWIEDWRTMSRPGHLEVQRALVKDYGNYVARFDDIARYLRDHQPPALMLWGRHDSYFDCAEILSWLQDLPRMEAHVLDGPHMLLETHAKYCAERIADFVRRSHPVPA</sequence>
<organism evidence="2 3">
    <name type="scientific">Variovorax paradoxus</name>
    <dbReference type="NCBI Taxonomy" id="34073"/>
    <lineage>
        <taxon>Bacteria</taxon>
        <taxon>Pseudomonadati</taxon>
        <taxon>Pseudomonadota</taxon>
        <taxon>Betaproteobacteria</taxon>
        <taxon>Burkholderiales</taxon>
        <taxon>Comamonadaceae</taxon>
        <taxon>Variovorax</taxon>
    </lineage>
</organism>
<dbReference type="GO" id="GO:0004301">
    <property type="term" value="F:epoxide hydrolase activity"/>
    <property type="evidence" value="ECO:0007669"/>
    <property type="project" value="TreeGrafter"/>
</dbReference>
<evidence type="ECO:0000259" key="1">
    <source>
        <dbReference type="Pfam" id="PF00561"/>
    </source>
</evidence>
<dbReference type="Proteomes" id="UP000425817">
    <property type="component" value="Chromosome"/>
</dbReference>
<proteinExistence type="predicted"/>
<dbReference type="Pfam" id="PF00561">
    <property type="entry name" value="Abhydrolase_1"/>
    <property type="match status" value="1"/>
</dbReference>
<gene>
    <name evidence="2" type="ORF">GOQ09_05000</name>
</gene>
<feature type="domain" description="AB hydrolase-1" evidence="1">
    <location>
        <begin position="29"/>
        <end position="270"/>
    </location>
</feature>
<dbReference type="EMBL" id="CP046622">
    <property type="protein sequence ID" value="QGW80972.1"/>
    <property type="molecule type" value="Genomic_DNA"/>
</dbReference>
<dbReference type="AlphaFoldDB" id="A0A6I6H2D6"/>
<dbReference type="InterPro" id="IPR029058">
    <property type="entry name" value="AB_hydrolase_fold"/>
</dbReference>
<dbReference type="InterPro" id="IPR000073">
    <property type="entry name" value="AB_hydrolase_1"/>
</dbReference>
<reference evidence="2 3" key="1">
    <citation type="submission" date="2019-12" db="EMBL/GenBank/DDBJ databases">
        <title>Hybrid Genome Assemblies of two High G+C Isolates from Undergraduate Microbiology Courses.</title>
        <authorList>
            <person name="Ne Ville C.J."/>
            <person name="Enright D."/>
            <person name="Hernandez I."/>
            <person name="Dodsworth J."/>
            <person name="Orwin P.M."/>
        </authorList>
    </citation>
    <scope>NUCLEOTIDE SEQUENCE [LARGE SCALE GENOMIC DNA]</scope>
    <source>
        <strain evidence="2 3">CSUSB</strain>
    </source>
</reference>
<dbReference type="Gene3D" id="3.40.50.1820">
    <property type="entry name" value="alpha/beta hydrolase"/>
    <property type="match status" value="1"/>
</dbReference>
<dbReference type="OrthoDB" id="9802676at2"/>
<evidence type="ECO:0000313" key="3">
    <source>
        <dbReference type="Proteomes" id="UP000425817"/>
    </source>
</evidence>
<dbReference type="PANTHER" id="PTHR42977">
    <property type="entry name" value="HYDROLASE-RELATED"/>
    <property type="match status" value="1"/>
</dbReference>
<keyword evidence="2" id="KW-0378">Hydrolase</keyword>
<protein>
    <submittedName>
        <fullName evidence="2">Alpha/beta fold hydrolase</fullName>
    </submittedName>
</protein>